<name>A0A2A4G314_9SPHN</name>
<dbReference type="AlphaFoldDB" id="A0A2A4G314"/>
<dbReference type="EMBL" id="NWUF01000001">
    <property type="protein sequence ID" value="PCE44404.1"/>
    <property type="molecule type" value="Genomic_DNA"/>
</dbReference>
<organism evidence="2 3">
    <name type="scientific">Rhizorhabdus dicambivorans</name>
    <dbReference type="NCBI Taxonomy" id="1850238"/>
    <lineage>
        <taxon>Bacteria</taxon>
        <taxon>Pseudomonadati</taxon>
        <taxon>Pseudomonadota</taxon>
        <taxon>Alphaproteobacteria</taxon>
        <taxon>Sphingomonadales</taxon>
        <taxon>Sphingomonadaceae</taxon>
        <taxon>Rhizorhabdus</taxon>
    </lineage>
</organism>
<sequence>MERNDRLDPEARQTEDIPRRGPAGDGRPNQQDPDPRTRGGKPQEDVADRPVVGQVRPEDYPAEDRRTSRPD</sequence>
<gene>
    <name evidence="2" type="ORF">COO09_01910</name>
</gene>
<dbReference type="RefSeq" id="WP_066959257.1">
    <property type="nucleotide sequence ID" value="NZ_CP023449.1"/>
</dbReference>
<reference evidence="2 3" key="1">
    <citation type="submission" date="2017-09" db="EMBL/GenBank/DDBJ databases">
        <title>The Catabolism of 3,6-Dichlorosalicylic acid is Initiated by the Cytochrome P450 Monooxygenase DsmABC in Rhizorhabdus dicambivorans Ndbn-20.</title>
        <authorList>
            <person name="Na L."/>
        </authorList>
    </citation>
    <scope>NUCLEOTIDE SEQUENCE [LARGE SCALE GENOMIC DNA]</scope>
    <source>
        <strain evidence="2 3">Ndbn-20m</strain>
    </source>
</reference>
<evidence type="ECO:0000313" key="2">
    <source>
        <dbReference type="EMBL" id="PCE44404.1"/>
    </source>
</evidence>
<feature type="compositionally biased region" description="Basic and acidic residues" evidence="1">
    <location>
        <begin position="56"/>
        <end position="71"/>
    </location>
</feature>
<evidence type="ECO:0000313" key="3">
    <source>
        <dbReference type="Proteomes" id="UP000218934"/>
    </source>
</evidence>
<feature type="region of interest" description="Disordered" evidence="1">
    <location>
        <begin position="1"/>
        <end position="71"/>
    </location>
</feature>
<feature type="compositionally biased region" description="Basic and acidic residues" evidence="1">
    <location>
        <begin position="33"/>
        <end position="48"/>
    </location>
</feature>
<dbReference type="OrthoDB" id="7595223at2"/>
<protein>
    <submittedName>
        <fullName evidence="2">Uncharacterized protein</fullName>
    </submittedName>
</protein>
<feature type="compositionally biased region" description="Basic and acidic residues" evidence="1">
    <location>
        <begin position="1"/>
        <end position="19"/>
    </location>
</feature>
<dbReference type="Proteomes" id="UP000218934">
    <property type="component" value="Unassembled WGS sequence"/>
</dbReference>
<accession>A0A2A4G314</accession>
<proteinExistence type="predicted"/>
<evidence type="ECO:0000256" key="1">
    <source>
        <dbReference type="SAM" id="MobiDB-lite"/>
    </source>
</evidence>
<dbReference type="KEGG" id="rdi:CMV14_12525"/>
<keyword evidence="3" id="KW-1185">Reference proteome</keyword>
<comment type="caution">
    <text evidence="2">The sequence shown here is derived from an EMBL/GenBank/DDBJ whole genome shotgun (WGS) entry which is preliminary data.</text>
</comment>